<evidence type="ECO:0000259" key="5">
    <source>
        <dbReference type="PROSITE" id="PS50932"/>
    </source>
</evidence>
<dbReference type="SMART" id="SM00354">
    <property type="entry name" value="HTH_LACI"/>
    <property type="match status" value="1"/>
</dbReference>
<dbReference type="GO" id="GO:0000976">
    <property type="term" value="F:transcription cis-regulatory region binding"/>
    <property type="evidence" value="ECO:0007669"/>
    <property type="project" value="TreeGrafter"/>
</dbReference>
<dbReference type="PROSITE" id="PS50932">
    <property type="entry name" value="HTH_LACI_2"/>
    <property type="match status" value="1"/>
</dbReference>
<dbReference type="Pfam" id="PF00356">
    <property type="entry name" value="LacI"/>
    <property type="match status" value="1"/>
</dbReference>
<keyword evidence="4" id="KW-0472">Membrane</keyword>
<evidence type="ECO:0000256" key="1">
    <source>
        <dbReference type="ARBA" id="ARBA00023015"/>
    </source>
</evidence>
<evidence type="ECO:0000256" key="2">
    <source>
        <dbReference type="ARBA" id="ARBA00023125"/>
    </source>
</evidence>
<feature type="domain" description="HTH lacI-type" evidence="5">
    <location>
        <begin position="4"/>
        <end position="58"/>
    </location>
</feature>
<dbReference type="InterPro" id="IPR000843">
    <property type="entry name" value="HTH_LacI"/>
</dbReference>
<reference evidence="6 7" key="1">
    <citation type="submission" date="2016-10" db="EMBL/GenBank/DDBJ databases">
        <authorList>
            <person name="de Groot N.N."/>
        </authorList>
    </citation>
    <scope>NUCLEOTIDE SEQUENCE [LARGE SCALE GENOMIC DNA]</scope>
    <source>
        <strain evidence="6 7">DSM 14858</strain>
    </source>
</reference>
<feature type="transmembrane region" description="Helical" evidence="4">
    <location>
        <begin position="64"/>
        <end position="81"/>
    </location>
</feature>
<dbReference type="SUPFAM" id="SSF47413">
    <property type="entry name" value="lambda repressor-like DNA-binding domains"/>
    <property type="match status" value="1"/>
</dbReference>
<keyword evidence="4" id="KW-1133">Transmembrane helix</keyword>
<evidence type="ECO:0000313" key="6">
    <source>
        <dbReference type="EMBL" id="SEK56232.1"/>
    </source>
</evidence>
<dbReference type="Proteomes" id="UP000199283">
    <property type="component" value="Unassembled WGS sequence"/>
</dbReference>
<accession>A0A1H7I307</accession>
<proteinExistence type="predicted"/>
<dbReference type="Gene3D" id="3.40.50.2300">
    <property type="match status" value="2"/>
</dbReference>
<dbReference type="STRING" id="188906.SAMN04488526_0892"/>
<dbReference type="CDD" id="cd01392">
    <property type="entry name" value="HTH_LacI"/>
    <property type="match status" value="1"/>
</dbReference>
<keyword evidence="2" id="KW-0238">DNA-binding</keyword>
<sequence>MQRPTIHDVADAARLSLATVDRVLNNRGGVAEKSVRKVTKAVAETGYVRDIAAANLSRKRRYRFAFILPGIATGFVALLRAELAKEQIRLRPDKIELEIIETAPFDTPSQLAALRSLSGDTTNGVAVFAAEAPEIHDEIARLAHQGVHVLTLVSDLPRSQRDAYVGPDNVAAGRTAAAFMGRFSAGRSGTILMVTGSLASRDHMERVMGFRMVMAERFPNLTLLPAAQGFDSAETVRKLISDTLKTTPLAGIYAVGAGNRGLLEGLRDTSPRPVTIVHELTDISRAALLSGEIDLVIDQNPVAEVRAAISIMRDLSDNRDVTTARGAIPLNIFIRENI</sequence>
<dbReference type="EMBL" id="FNZQ01000001">
    <property type="protein sequence ID" value="SEK56232.1"/>
    <property type="molecule type" value="Genomic_DNA"/>
</dbReference>
<keyword evidence="4" id="KW-0812">Transmembrane</keyword>
<dbReference type="OrthoDB" id="9805774at2"/>
<dbReference type="CDD" id="cd06307">
    <property type="entry name" value="PBP1_sugar_binding"/>
    <property type="match status" value="1"/>
</dbReference>
<gene>
    <name evidence="6" type="ORF">SAMN04488526_0892</name>
</gene>
<evidence type="ECO:0000313" key="7">
    <source>
        <dbReference type="Proteomes" id="UP000199283"/>
    </source>
</evidence>
<dbReference type="GO" id="GO:0003700">
    <property type="term" value="F:DNA-binding transcription factor activity"/>
    <property type="evidence" value="ECO:0007669"/>
    <property type="project" value="TreeGrafter"/>
</dbReference>
<dbReference type="InterPro" id="IPR028082">
    <property type="entry name" value="Peripla_BP_I"/>
</dbReference>
<organism evidence="6 7">
    <name type="scientific">Jannaschia helgolandensis</name>
    <dbReference type="NCBI Taxonomy" id="188906"/>
    <lineage>
        <taxon>Bacteria</taxon>
        <taxon>Pseudomonadati</taxon>
        <taxon>Pseudomonadota</taxon>
        <taxon>Alphaproteobacteria</taxon>
        <taxon>Rhodobacterales</taxon>
        <taxon>Roseobacteraceae</taxon>
        <taxon>Jannaschia</taxon>
    </lineage>
</organism>
<dbReference type="AlphaFoldDB" id="A0A1H7I307"/>
<dbReference type="InterPro" id="IPR010982">
    <property type="entry name" value="Lambda_DNA-bd_dom_sf"/>
</dbReference>
<protein>
    <submittedName>
        <fullName evidence="6">Transcriptional regulator, LacI family</fullName>
    </submittedName>
</protein>
<evidence type="ECO:0000256" key="3">
    <source>
        <dbReference type="ARBA" id="ARBA00023163"/>
    </source>
</evidence>
<dbReference type="InterPro" id="IPR025997">
    <property type="entry name" value="SBP_2_dom"/>
</dbReference>
<dbReference type="PANTHER" id="PTHR30146:SF152">
    <property type="entry name" value="TRANSCRIPTIONAL REGULATORY PROTEIN"/>
    <property type="match status" value="1"/>
</dbReference>
<dbReference type="PANTHER" id="PTHR30146">
    <property type="entry name" value="LACI-RELATED TRANSCRIPTIONAL REPRESSOR"/>
    <property type="match status" value="1"/>
</dbReference>
<keyword evidence="7" id="KW-1185">Reference proteome</keyword>
<dbReference type="Pfam" id="PF13407">
    <property type="entry name" value="Peripla_BP_4"/>
    <property type="match status" value="1"/>
</dbReference>
<dbReference type="Gene3D" id="1.10.260.40">
    <property type="entry name" value="lambda repressor-like DNA-binding domains"/>
    <property type="match status" value="1"/>
</dbReference>
<dbReference type="RefSeq" id="WP_092760103.1">
    <property type="nucleotide sequence ID" value="NZ_FNZQ01000001.1"/>
</dbReference>
<keyword evidence="3" id="KW-0804">Transcription</keyword>
<name>A0A1H7I307_9RHOB</name>
<keyword evidence="1" id="KW-0805">Transcription regulation</keyword>
<evidence type="ECO:0000256" key="4">
    <source>
        <dbReference type="SAM" id="Phobius"/>
    </source>
</evidence>
<dbReference type="SUPFAM" id="SSF53822">
    <property type="entry name" value="Periplasmic binding protein-like I"/>
    <property type="match status" value="1"/>
</dbReference>